<accession>A0A853BQ26</accession>
<sequence>MTMMFDVLLAKPVGKRINGSVTSRSDGEIHRGYLREFGLQLLLDAWRDKWVATGPLSAETEAEFTELWGLFFGRTVPVDSEGYVLDEGTGKAREPRVKPSEFYGRRVLGGGMSNGVRYVTLESEPEEFARRAADIVVSFEITGDEYWPDASFEIEVSDARYLAHITSAEYFETAFTGGLPYF</sequence>
<dbReference type="Proteomes" id="UP000575985">
    <property type="component" value="Unassembled WGS sequence"/>
</dbReference>
<protein>
    <submittedName>
        <fullName evidence="1">Uncharacterized protein</fullName>
    </submittedName>
</protein>
<name>A0A853BQ26_9ACTN</name>
<evidence type="ECO:0000313" key="2">
    <source>
        <dbReference type="Proteomes" id="UP000575985"/>
    </source>
</evidence>
<comment type="caution">
    <text evidence="1">The sequence shown here is derived from an EMBL/GenBank/DDBJ whole genome shotgun (WGS) entry which is preliminary data.</text>
</comment>
<dbReference type="EMBL" id="JACCFO010000001">
    <property type="protein sequence ID" value="NYI97283.1"/>
    <property type="molecule type" value="Genomic_DNA"/>
</dbReference>
<gene>
    <name evidence="1" type="ORF">HNR12_003560</name>
</gene>
<dbReference type="AlphaFoldDB" id="A0A853BQ26"/>
<proteinExistence type="predicted"/>
<evidence type="ECO:0000313" key="1">
    <source>
        <dbReference type="EMBL" id="NYI97283.1"/>
    </source>
</evidence>
<reference evidence="1 2" key="1">
    <citation type="submission" date="2020-07" db="EMBL/GenBank/DDBJ databases">
        <title>Sequencing the genomes of 1000 actinobacteria strains.</title>
        <authorList>
            <person name="Klenk H.-P."/>
        </authorList>
    </citation>
    <scope>NUCLEOTIDE SEQUENCE [LARGE SCALE GENOMIC DNA]</scope>
    <source>
        <strain evidence="1 2">DSM 45927</strain>
    </source>
</reference>
<organism evidence="1 2">
    <name type="scientific">Streptomonospora nanhaiensis</name>
    <dbReference type="NCBI Taxonomy" id="1323731"/>
    <lineage>
        <taxon>Bacteria</taxon>
        <taxon>Bacillati</taxon>
        <taxon>Actinomycetota</taxon>
        <taxon>Actinomycetes</taxon>
        <taxon>Streptosporangiales</taxon>
        <taxon>Nocardiopsidaceae</taxon>
        <taxon>Streptomonospora</taxon>
    </lineage>
</organism>
<keyword evidence="2" id="KW-1185">Reference proteome</keyword>
<dbReference type="RefSeq" id="WP_179768666.1">
    <property type="nucleotide sequence ID" value="NZ_JACCFO010000001.1"/>
</dbReference>